<dbReference type="CDD" id="cd00082">
    <property type="entry name" value="HisKA"/>
    <property type="match status" value="1"/>
</dbReference>
<dbReference type="Gene3D" id="3.30.450.20">
    <property type="entry name" value="PAS domain"/>
    <property type="match status" value="1"/>
</dbReference>
<dbReference type="SUPFAM" id="SSF55874">
    <property type="entry name" value="ATPase domain of HSP90 chaperone/DNA topoisomerase II/histidine kinase"/>
    <property type="match status" value="1"/>
</dbReference>
<dbReference type="Gene3D" id="1.10.287.130">
    <property type="match status" value="1"/>
</dbReference>
<dbReference type="InterPro" id="IPR003661">
    <property type="entry name" value="HisK_dim/P_dom"/>
</dbReference>
<dbReference type="InterPro" id="IPR013656">
    <property type="entry name" value="PAS_4"/>
</dbReference>
<dbReference type="EMBL" id="JACCEW010000002">
    <property type="protein sequence ID" value="NYT36805.1"/>
    <property type="molecule type" value="Genomic_DNA"/>
</dbReference>
<keyword evidence="6" id="KW-0418">Kinase</keyword>
<evidence type="ECO:0000256" key="10">
    <source>
        <dbReference type="ARBA" id="ARBA00037696"/>
    </source>
</evidence>
<evidence type="ECO:0000256" key="9">
    <source>
        <dbReference type="ARBA" id="ARBA00023231"/>
    </source>
</evidence>
<dbReference type="InterPro" id="IPR036097">
    <property type="entry name" value="HisK_dim/P_sf"/>
</dbReference>
<keyword evidence="4" id="KW-0808">Transferase</keyword>
<feature type="domain" description="Histidine kinase" evidence="14">
    <location>
        <begin position="131"/>
        <end position="354"/>
    </location>
</feature>
<dbReference type="Pfam" id="PF02518">
    <property type="entry name" value="HATPase_c"/>
    <property type="match status" value="1"/>
</dbReference>
<dbReference type="SMART" id="SM00387">
    <property type="entry name" value="HATPase_c"/>
    <property type="match status" value="1"/>
</dbReference>
<evidence type="ECO:0000256" key="3">
    <source>
        <dbReference type="ARBA" id="ARBA00022553"/>
    </source>
</evidence>
<evidence type="ECO:0000256" key="6">
    <source>
        <dbReference type="ARBA" id="ARBA00022777"/>
    </source>
</evidence>
<dbReference type="AlphaFoldDB" id="A0A853F862"/>
<dbReference type="InterPro" id="IPR036890">
    <property type="entry name" value="HATPase_C_sf"/>
</dbReference>
<evidence type="ECO:0000313" key="16">
    <source>
        <dbReference type="EMBL" id="NYT36805.1"/>
    </source>
</evidence>
<evidence type="ECO:0000256" key="1">
    <source>
        <dbReference type="ARBA" id="ARBA00000085"/>
    </source>
</evidence>
<evidence type="ECO:0000259" key="14">
    <source>
        <dbReference type="PROSITE" id="PS50109"/>
    </source>
</evidence>
<comment type="function">
    <text evidence="10">Member of the two-component regulatory system NtrB/NtrC, which controls expression of the nitrogen-regulated (ntr) genes in response to nitrogen limitation. Under conditions of nitrogen limitation, NtrB autophosphorylates and transfers the phosphoryl group to NtrC. In the presence of nitrogen, acts as a phosphatase that dephosphorylates and inactivates NtrC.</text>
</comment>
<evidence type="ECO:0000259" key="15">
    <source>
        <dbReference type="PROSITE" id="PS50112"/>
    </source>
</evidence>
<evidence type="ECO:0000256" key="13">
    <source>
        <dbReference type="ARBA" id="ARBA00043094"/>
    </source>
</evidence>
<evidence type="ECO:0000256" key="8">
    <source>
        <dbReference type="ARBA" id="ARBA00023012"/>
    </source>
</evidence>
<keyword evidence="7" id="KW-0067">ATP-binding</keyword>
<dbReference type="SUPFAM" id="SSF47384">
    <property type="entry name" value="Homodimeric domain of signal transducing histidine kinase"/>
    <property type="match status" value="1"/>
</dbReference>
<dbReference type="Proteomes" id="UP000580517">
    <property type="component" value="Unassembled WGS sequence"/>
</dbReference>
<dbReference type="PRINTS" id="PR00344">
    <property type="entry name" value="BCTRLSENSOR"/>
</dbReference>
<organism evidence="16 17">
    <name type="scientific">Allopusillimonas soli</name>
    <dbReference type="NCBI Taxonomy" id="659016"/>
    <lineage>
        <taxon>Bacteria</taxon>
        <taxon>Pseudomonadati</taxon>
        <taxon>Pseudomonadota</taxon>
        <taxon>Betaproteobacteria</taxon>
        <taxon>Burkholderiales</taxon>
        <taxon>Alcaligenaceae</taxon>
        <taxon>Allopusillimonas</taxon>
    </lineage>
</organism>
<dbReference type="InterPro" id="IPR000014">
    <property type="entry name" value="PAS"/>
</dbReference>
<reference evidence="16 17" key="1">
    <citation type="submission" date="2020-07" db="EMBL/GenBank/DDBJ databases">
        <title>Taxonomic revisions and descriptions of new bacterial species based on genomic comparisons in the high-G+C-content subgroup of the family Alcaligenaceae.</title>
        <authorList>
            <person name="Szabo A."/>
            <person name="Felfoldi T."/>
        </authorList>
    </citation>
    <scope>NUCLEOTIDE SEQUENCE [LARGE SCALE GENOMIC DNA]</scope>
    <source>
        <strain evidence="16 17">DSM 25264</strain>
    </source>
</reference>
<evidence type="ECO:0000256" key="12">
    <source>
        <dbReference type="ARBA" id="ARBA00042313"/>
    </source>
</evidence>
<feature type="domain" description="PAS" evidence="15">
    <location>
        <begin position="1"/>
        <end position="53"/>
    </location>
</feature>
<dbReference type="CDD" id="cd00130">
    <property type="entry name" value="PAS"/>
    <property type="match status" value="1"/>
</dbReference>
<keyword evidence="3" id="KW-0597">Phosphoprotein</keyword>
<sequence length="356" mass="39020">MDVTSCDLLSTAVLFLDGQGAIEHANVAAEELFGQSRRQLRGQNVQQLLGADEALQARLPEALKGRFGTLRQDLVMAGTSGPHMISLAIVPLQGQPWAALLEARPMEHHLLLDRHRQLGEELAAQRESLRNLAHEIKNPLGGIRGAAQLLDSELYSDALREYTGVIMAEADRLASLVDRLISPQGDSLQKRKFNIHQACDRVHKLVSAEFPDIDVLRDYDASVPDLCGDFERLLQALLNMARNAAQALSESAPRDVAAMSAPPRIILRTRVGRQLLLGTHQARLGLIVSVVDNGPGVPPELRERIFHPLVTGRPHGTGLGLSLAQEFAQQHGGMIELVSHPDCTEFRMILPMEHPS</sequence>
<accession>A0A853F862</accession>
<dbReference type="OrthoDB" id="9789238at2"/>
<dbReference type="PANTHER" id="PTHR43065:SF16">
    <property type="entry name" value="SENSORY HISTIDINE KINASE_PHOSPHATASE NTRB"/>
    <property type="match status" value="1"/>
</dbReference>
<keyword evidence="8" id="KW-0902">Two-component regulatory system</keyword>
<dbReference type="InterPro" id="IPR035965">
    <property type="entry name" value="PAS-like_dom_sf"/>
</dbReference>
<dbReference type="EC" id="2.7.13.3" evidence="2"/>
<dbReference type="SMART" id="SM00388">
    <property type="entry name" value="HisKA"/>
    <property type="match status" value="1"/>
</dbReference>
<dbReference type="NCBIfam" id="TIGR00229">
    <property type="entry name" value="sensory_box"/>
    <property type="match status" value="1"/>
</dbReference>
<comment type="caution">
    <text evidence="16">The sequence shown here is derived from an EMBL/GenBank/DDBJ whole genome shotgun (WGS) entry which is preliminary data.</text>
</comment>
<dbReference type="InterPro" id="IPR004358">
    <property type="entry name" value="Sig_transdc_His_kin-like_C"/>
</dbReference>
<dbReference type="PROSITE" id="PS50109">
    <property type="entry name" value="HIS_KIN"/>
    <property type="match status" value="1"/>
</dbReference>
<protein>
    <recommendedName>
        <fullName evidence="11">Sensory histidine kinase/phosphatase NtrB</fullName>
        <ecNumber evidence="2">2.7.13.3</ecNumber>
    </recommendedName>
    <alternativeName>
        <fullName evidence="12">Nitrogen regulation protein NR(II)</fullName>
    </alternativeName>
    <alternativeName>
        <fullName evidence="13">Nitrogen regulator II</fullName>
    </alternativeName>
</protein>
<evidence type="ECO:0000256" key="2">
    <source>
        <dbReference type="ARBA" id="ARBA00012438"/>
    </source>
</evidence>
<evidence type="ECO:0000256" key="11">
    <source>
        <dbReference type="ARBA" id="ARBA00039567"/>
    </source>
</evidence>
<evidence type="ECO:0000256" key="7">
    <source>
        <dbReference type="ARBA" id="ARBA00022840"/>
    </source>
</evidence>
<dbReference type="InterPro" id="IPR005467">
    <property type="entry name" value="His_kinase_dom"/>
</dbReference>
<dbReference type="InterPro" id="IPR003594">
    <property type="entry name" value="HATPase_dom"/>
</dbReference>
<dbReference type="Pfam" id="PF08448">
    <property type="entry name" value="PAS_4"/>
    <property type="match status" value="1"/>
</dbReference>
<keyword evidence="9" id="KW-0535">Nitrogen fixation</keyword>
<dbReference type="PANTHER" id="PTHR43065">
    <property type="entry name" value="SENSOR HISTIDINE KINASE"/>
    <property type="match status" value="1"/>
</dbReference>
<comment type="catalytic activity">
    <reaction evidence="1">
        <text>ATP + protein L-histidine = ADP + protein N-phospho-L-histidine.</text>
        <dbReference type="EC" id="2.7.13.3"/>
    </reaction>
</comment>
<gene>
    <name evidence="16" type="ORF">H0A68_07955</name>
</gene>
<dbReference type="Pfam" id="PF00512">
    <property type="entry name" value="HisKA"/>
    <property type="match status" value="1"/>
</dbReference>
<dbReference type="SUPFAM" id="SSF55785">
    <property type="entry name" value="PYP-like sensor domain (PAS domain)"/>
    <property type="match status" value="1"/>
</dbReference>
<keyword evidence="17" id="KW-1185">Reference proteome</keyword>
<dbReference type="NCBIfam" id="NF008293">
    <property type="entry name" value="PRK11073.1"/>
    <property type="match status" value="1"/>
</dbReference>
<evidence type="ECO:0000256" key="5">
    <source>
        <dbReference type="ARBA" id="ARBA00022741"/>
    </source>
</evidence>
<evidence type="ECO:0000313" key="17">
    <source>
        <dbReference type="Proteomes" id="UP000580517"/>
    </source>
</evidence>
<proteinExistence type="predicted"/>
<dbReference type="GO" id="GO:0005524">
    <property type="term" value="F:ATP binding"/>
    <property type="evidence" value="ECO:0007669"/>
    <property type="project" value="UniProtKB-KW"/>
</dbReference>
<name>A0A853F862_9BURK</name>
<dbReference type="GO" id="GO:0000155">
    <property type="term" value="F:phosphorelay sensor kinase activity"/>
    <property type="evidence" value="ECO:0007669"/>
    <property type="project" value="InterPro"/>
</dbReference>
<dbReference type="Gene3D" id="3.30.565.10">
    <property type="entry name" value="Histidine kinase-like ATPase, C-terminal domain"/>
    <property type="match status" value="1"/>
</dbReference>
<dbReference type="PROSITE" id="PS50112">
    <property type="entry name" value="PAS"/>
    <property type="match status" value="1"/>
</dbReference>
<dbReference type="RefSeq" id="WP_129968738.1">
    <property type="nucleotide sequence ID" value="NZ_JACCEW010000002.1"/>
</dbReference>
<keyword evidence="5" id="KW-0547">Nucleotide-binding</keyword>
<evidence type="ECO:0000256" key="4">
    <source>
        <dbReference type="ARBA" id="ARBA00022679"/>
    </source>
</evidence>